<dbReference type="EMBL" id="CAJOAY010034053">
    <property type="protein sequence ID" value="CAF4442467.1"/>
    <property type="molecule type" value="Genomic_DNA"/>
</dbReference>
<dbReference type="Gene3D" id="3.30.160.60">
    <property type="entry name" value="Classic Zinc Finger"/>
    <property type="match status" value="1"/>
</dbReference>
<accession>A0A820RZD9</accession>
<dbReference type="Proteomes" id="UP000663881">
    <property type="component" value="Unassembled WGS sequence"/>
</dbReference>
<evidence type="ECO:0000313" key="3">
    <source>
        <dbReference type="Proteomes" id="UP000663881"/>
    </source>
</evidence>
<feature type="non-terminal residue" evidence="2">
    <location>
        <position position="100"/>
    </location>
</feature>
<dbReference type="SUPFAM" id="SSF57845">
    <property type="entry name" value="B-box zinc-binding domain"/>
    <property type="match status" value="1"/>
</dbReference>
<name>A0A820RZD9_9BILA</name>
<feature type="coiled-coil region" evidence="1">
    <location>
        <begin position="45"/>
        <end position="72"/>
    </location>
</feature>
<organism evidence="2 3">
    <name type="scientific">Adineta steineri</name>
    <dbReference type="NCBI Taxonomy" id="433720"/>
    <lineage>
        <taxon>Eukaryota</taxon>
        <taxon>Metazoa</taxon>
        <taxon>Spiralia</taxon>
        <taxon>Gnathifera</taxon>
        <taxon>Rotifera</taxon>
        <taxon>Eurotatoria</taxon>
        <taxon>Bdelloidea</taxon>
        <taxon>Adinetida</taxon>
        <taxon>Adinetidae</taxon>
        <taxon>Adineta</taxon>
    </lineage>
</organism>
<dbReference type="AlphaFoldDB" id="A0A820RZD9"/>
<keyword evidence="1" id="KW-0175">Coiled coil</keyword>
<reference evidence="2" key="1">
    <citation type="submission" date="2021-02" db="EMBL/GenBank/DDBJ databases">
        <authorList>
            <person name="Nowell W R."/>
        </authorList>
    </citation>
    <scope>NUCLEOTIDE SEQUENCE</scope>
</reference>
<protein>
    <submittedName>
        <fullName evidence="2">Uncharacterized protein</fullName>
    </submittedName>
</protein>
<dbReference type="CDD" id="cd19756">
    <property type="entry name" value="Bbox2"/>
    <property type="match status" value="1"/>
</dbReference>
<evidence type="ECO:0000256" key="1">
    <source>
        <dbReference type="SAM" id="Coils"/>
    </source>
</evidence>
<evidence type="ECO:0000313" key="2">
    <source>
        <dbReference type="EMBL" id="CAF4442467.1"/>
    </source>
</evidence>
<sequence>MPLCLYCLSCQEVCCVACLSVDVHKEHSDQVKSVVDVADEDRKILTEHLEKIQKLKITYADEQNELLQALRNIDFDEADNDQEIDREFDRIIACTEARRK</sequence>
<gene>
    <name evidence="2" type="ORF">OKA104_LOCUS53703</name>
</gene>
<comment type="caution">
    <text evidence="2">The sequence shown here is derived from an EMBL/GenBank/DDBJ whole genome shotgun (WGS) entry which is preliminary data.</text>
</comment>
<proteinExistence type="predicted"/>